<dbReference type="AlphaFoldDB" id="A0A8H7NQT5"/>
<dbReference type="Proteomes" id="UP000639403">
    <property type="component" value="Unassembled WGS sequence"/>
</dbReference>
<evidence type="ECO:0000256" key="1">
    <source>
        <dbReference type="SAM" id="MobiDB-lite"/>
    </source>
</evidence>
<evidence type="ECO:0000313" key="2">
    <source>
        <dbReference type="EMBL" id="KAF9794287.1"/>
    </source>
</evidence>
<reference evidence="2" key="2">
    <citation type="journal article" name="Front. Microbiol.">
        <title>Degradative Capacity of Two Strains of Rhodonia placenta: From Phenotype to Genotype.</title>
        <authorList>
            <person name="Kolle M."/>
            <person name="Horta M.A.C."/>
            <person name="Nowrousian M."/>
            <person name="Ohm R.A."/>
            <person name="Benz J.P."/>
            <person name="Pilgard A."/>
        </authorList>
    </citation>
    <scope>NUCLEOTIDE SEQUENCE</scope>
    <source>
        <strain evidence="2">FPRL280</strain>
    </source>
</reference>
<sequence length="44" mass="4759">MRLSGSKIRGSSSVSCSTSSSGRAMTTHIRRGNRHATLPMRRPS</sequence>
<feature type="region of interest" description="Disordered" evidence="1">
    <location>
        <begin position="1"/>
        <end position="44"/>
    </location>
</feature>
<gene>
    <name evidence="2" type="ORF">IEO21_11209</name>
</gene>
<feature type="compositionally biased region" description="Low complexity" evidence="1">
    <location>
        <begin position="1"/>
        <end position="21"/>
    </location>
</feature>
<comment type="caution">
    <text evidence="2">The sequence shown here is derived from an EMBL/GenBank/DDBJ whole genome shotgun (WGS) entry which is preliminary data.</text>
</comment>
<evidence type="ECO:0000313" key="3">
    <source>
        <dbReference type="Proteomes" id="UP000639403"/>
    </source>
</evidence>
<name>A0A8H7NQT5_9APHY</name>
<reference evidence="2" key="1">
    <citation type="submission" date="2020-11" db="EMBL/GenBank/DDBJ databases">
        <authorList>
            <person name="Koelle M."/>
            <person name="Horta M.A.C."/>
            <person name="Nowrousian M."/>
            <person name="Ohm R.A."/>
            <person name="Benz P."/>
            <person name="Pilgard A."/>
        </authorList>
    </citation>
    <scope>NUCLEOTIDE SEQUENCE</scope>
    <source>
        <strain evidence="2">FPRL280</strain>
    </source>
</reference>
<dbReference type="EMBL" id="JADOXO010001719">
    <property type="protein sequence ID" value="KAF9794287.1"/>
    <property type="molecule type" value="Genomic_DNA"/>
</dbReference>
<accession>A0A8H7NQT5</accession>
<protein>
    <submittedName>
        <fullName evidence="2">Uncharacterized protein</fullName>
    </submittedName>
</protein>
<organism evidence="2 3">
    <name type="scientific">Rhodonia placenta</name>
    <dbReference type="NCBI Taxonomy" id="104341"/>
    <lineage>
        <taxon>Eukaryota</taxon>
        <taxon>Fungi</taxon>
        <taxon>Dikarya</taxon>
        <taxon>Basidiomycota</taxon>
        <taxon>Agaricomycotina</taxon>
        <taxon>Agaricomycetes</taxon>
        <taxon>Polyporales</taxon>
        <taxon>Adustoporiaceae</taxon>
        <taxon>Rhodonia</taxon>
    </lineage>
</organism>
<proteinExistence type="predicted"/>